<protein>
    <recommendedName>
        <fullName evidence="5">Transmembrane repetitive protein</fullName>
    </recommendedName>
</protein>
<keyword evidence="2" id="KW-0812">Transmembrane</keyword>
<reference evidence="3 4" key="1">
    <citation type="submission" date="2017-10" db="EMBL/GenBank/DDBJ databases">
        <title>Whole genome sequencing of Pseudoxanthomonas broegbernensis DSM 12573(T).</title>
        <authorList>
            <person name="Kumar S."/>
            <person name="Bansal K."/>
            <person name="Kaur A."/>
            <person name="Patil P."/>
            <person name="Sharma S."/>
            <person name="Patil P.B."/>
        </authorList>
    </citation>
    <scope>NUCLEOTIDE SEQUENCE [LARGE SCALE GENOMIC DNA]</scope>
    <source>
        <strain evidence="3 4">DSM 12573</strain>
    </source>
</reference>
<comment type="caution">
    <text evidence="3">The sequence shown here is derived from an EMBL/GenBank/DDBJ whole genome shotgun (WGS) entry which is preliminary data.</text>
</comment>
<feature type="transmembrane region" description="Helical" evidence="2">
    <location>
        <begin position="94"/>
        <end position="116"/>
    </location>
</feature>
<sequence>MTGAADIIQALIARAPARPLVERSTGMPYGWALWMKAAPPLPGTARAGEMAAALLQRPRTAPVREPELGPWHAFLGLFRQGWLPAPRDERPMRWASGTSSLLLHLLFIVALAWIAWLQARLPPPPAEAGGGGERVEVGFIGRGDPGTPQAGEGGQGDAAPAPPAATSRESAQAARAAAADAAPPASPEVQAAEITAPPIARVEIAADAPSVPVPPEMPLAVREVPEPEIAPPAAEQPVQVTEVERPTREYVLPPTTTRQVPARPMPEVQVRQREVAVVEIPSLQPPPRAVDLQAPRPAEPQLRRREVDEPLPELAVRPVDLPVPRRDAELRAPEAAVRQRELSLPAAPDPSADASAAAPSSASGPASASVAAASAAPTPGRAPGSAARDTSSGNAPAGSRPAASSGWESALRGDDWGQSSTGERRPGGAPGLFDGQGRVRLPGEGQGEGPGQGPGQGPGEGTAERGAPGGENDAWTRERIEQAGTWLKRPPYDYEPTRFDRYWVPNESLLAEWVRKGIQSVAIPIPGTRGKKINCVISLLQLGGGCGITDPNLNEQPAVARPPPDVPFKPELQEADGATPPA</sequence>
<dbReference type="AlphaFoldDB" id="A0A7V8GQ29"/>
<evidence type="ECO:0000256" key="1">
    <source>
        <dbReference type="SAM" id="MobiDB-lite"/>
    </source>
</evidence>
<dbReference type="Proteomes" id="UP000462066">
    <property type="component" value="Unassembled WGS sequence"/>
</dbReference>
<keyword evidence="2" id="KW-1133">Transmembrane helix</keyword>
<evidence type="ECO:0000256" key="2">
    <source>
        <dbReference type="SAM" id="Phobius"/>
    </source>
</evidence>
<feature type="region of interest" description="Disordered" evidence="1">
    <location>
        <begin position="285"/>
        <end position="309"/>
    </location>
</feature>
<feature type="compositionally biased region" description="Gly residues" evidence="1">
    <location>
        <begin position="444"/>
        <end position="460"/>
    </location>
</feature>
<feature type="compositionally biased region" description="Low complexity" evidence="1">
    <location>
        <begin position="345"/>
        <end position="406"/>
    </location>
</feature>
<dbReference type="RefSeq" id="WP_162309627.1">
    <property type="nucleotide sequence ID" value="NZ_JACHGU010000003.1"/>
</dbReference>
<evidence type="ECO:0008006" key="5">
    <source>
        <dbReference type="Google" id="ProtNLM"/>
    </source>
</evidence>
<organism evidence="3 4">
    <name type="scientific">Pseudoxanthomonas broegbernensis</name>
    <dbReference type="NCBI Taxonomy" id="83619"/>
    <lineage>
        <taxon>Bacteria</taxon>
        <taxon>Pseudomonadati</taxon>
        <taxon>Pseudomonadota</taxon>
        <taxon>Gammaproteobacteria</taxon>
        <taxon>Lysobacterales</taxon>
        <taxon>Lysobacteraceae</taxon>
        <taxon>Pseudoxanthomonas</taxon>
    </lineage>
</organism>
<gene>
    <name evidence="3" type="ORF">B1992_01205</name>
</gene>
<proteinExistence type="predicted"/>
<accession>A0A7V8GQ29</accession>
<feature type="region of interest" description="Disordered" evidence="1">
    <location>
        <begin position="325"/>
        <end position="475"/>
    </location>
</feature>
<evidence type="ECO:0000313" key="3">
    <source>
        <dbReference type="EMBL" id="KAF1688072.1"/>
    </source>
</evidence>
<feature type="region of interest" description="Disordered" evidence="1">
    <location>
        <begin position="553"/>
        <end position="582"/>
    </location>
</feature>
<dbReference type="EMBL" id="MWIP01000001">
    <property type="protein sequence ID" value="KAF1688072.1"/>
    <property type="molecule type" value="Genomic_DNA"/>
</dbReference>
<keyword evidence="4" id="KW-1185">Reference proteome</keyword>
<evidence type="ECO:0000313" key="4">
    <source>
        <dbReference type="Proteomes" id="UP000462066"/>
    </source>
</evidence>
<name>A0A7V8GQ29_9GAMM</name>
<feature type="region of interest" description="Disordered" evidence="1">
    <location>
        <begin position="125"/>
        <end position="189"/>
    </location>
</feature>
<keyword evidence="2" id="KW-0472">Membrane</keyword>
<feature type="compositionally biased region" description="Low complexity" evidence="1">
    <location>
        <begin position="164"/>
        <end position="183"/>
    </location>
</feature>
<feature type="compositionally biased region" description="Basic and acidic residues" evidence="1">
    <location>
        <begin position="325"/>
        <end position="341"/>
    </location>
</feature>